<gene>
    <name evidence="2" type="ORF">FWK35_00028148</name>
</gene>
<evidence type="ECO:0000313" key="2">
    <source>
        <dbReference type="EMBL" id="KAF0730831.1"/>
    </source>
</evidence>
<feature type="domain" description="Endonuclease/exonuclease/phosphatase" evidence="1">
    <location>
        <begin position="216"/>
        <end position="306"/>
    </location>
</feature>
<dbReference type="AlphaFoldDB" id="A0A6G0WTK3"/>
<feature type="non-terminal residue" evidence="2">
    <location>
        <position position="1"/>
    </location>
</feature>
<evidence type="ECO:0000313" key="3">
    <source>
        <dbReference type="Proteomes" id="UP000478052"/>
    </source>
</evidence>
<organism evidence="2 3">
    <name type="scientific">Aphis craccivora</name>
    <name type="common">Cowpea aphid</name>
    <dbReference type="NCBI Taxonomy" id="307492"/>
    <lineage>
        <taxon>Eukaryota</taxon>
        <taxon>Metazoa</taxon>
        <taxon>Ecdysozoa</taxon>
        <taxon>Arthropoda</taxon>
        <taxon>Hexapoda</taxon>
        <taxon>Insecta</taxon>
        <taxon>Pterygota</taxon>
        <taxon>Neoptera</taxon>
        <taxon>Paraneoptera</taxon>
        <taxon>Hemiptera</taxon>
        <taxon>Sternorrhyncha</taxon>
        <taxon>Aphidomorpha</taxon>
        <taxon>Aphidoidea</taxon>
        <taxon>Aphididae</taxon>
        <taxon>Aphidini</taxon>
        <taxon>Aphis</taxon>
        <taxon>Aphis</taxon>
    </lineage>
</organism>
<keyword evidence="3" id="KW-1185">Reference proteome</keyword>
<dbReference type="PANTHER" id="PTHR36688">
    <property type="entry name" value="ENDO/EXONUCLEASE/PHOSPHATASE DOMAIN-CONTAINING PROTEIN"/>
    <property type="match status" value="1"/>
</dbReference>
<dbReference type="PANTHER" id="PTHR36688:SF2">
    <property type="entry name" value="ENDONUCLEASE_EXONUCLEASE_PHOSPHATASE DOMAIN-CONTAINING PROTEIN"/>
    <property type="match status" value="1"/>
</dbReference>
<dbReference type="InterPro" id="IPR043502">
    <property type="entry name" value="DNA/RNA_pol_sf"/>
</dbReference>
<dbReference type="GO" id="GO:0003824">
    <property type="term" value="F:catalytic activity"/>
    <property type="evidence" value="ECO:0007669"/>
    <property type="project" value="InterPro"/>
</dbReference>
<protein>
    <recommendedName>
        <fullName evidence="1">Endonuclease/exonuclease/phosphatase domain-containing protein</fullName>
    </recommendedName>
</protein>
<dbReference type="EMBL" id="VUJU01008433">
    <property type="protein sequence ID" value="KAF0730831.1"/>
    <property type="molecule type" value="Genomic_DNA"/>
</dbReference>
<comment type="caution">
    <text evidence="2">The sequence shown here is derived from an EMBL/GenBank/DDBJ whole genome shotgun (WGS) entry which is preliminary data.</text>
</comment>
<dbReference type="InterPro" id="IPR036691">
    <property type="entry name" value="Endo/exonu/phosph_ase_sf"/>
</dbReference>
<dbReference type="InterPro" id="IPR005135">
    <property type="entry name" value="Endo/exonuclease/phosphatase"/>
</dbReference>
<dbReference type="InterPro" id="IPR052560">
    <property type="entry name" value="RdDP_mobile_element"/>
</dbReference>
<dbReference type="GO" id="GO:0071897">
    <property type="term" value="P:DNA biosynthetic process"/>
    <property type="evidence" value="ECO:0007669"/>
    <property type="project" value="UniProtKB-ARBA"/>
</dbReference>
<sequence>NRSERTEEQIQQQNTDARVRMAQLHQEEPEDTRAEHNELHRAFISDSFPRLAFQYESDIEYYAHSKVVIGAMDKECPHCHALKFKNEPAGMCCASGKVQLPEIETPTEPGNYLYGKTMFAGSARNRNTFIFPKSDDKPKKALSPSLHSNMQKGPYQDQMTLRVGAVLRICHFNIEGISNAKSELLRTIEVCGITVINTYKPPNVAWSNPPIKLFEHPVVYVGDFNSHSQMWGYDINDSNGDIIMNWITLHNMELKYNVKEKGTFHSARWQKDYSPDLCILTRKSMTDSTTATRTVMENFPHSQHRPVLIDYGLQIPIVRSIPKPRWNFKLAKWDEYSKDLDRIKTAEKHIPRGYRKTYIPGWNVACKKLFEEYEETHDSGTADDLIRALNDNRKKRWQETTENLSFTHSITVIVTPTDVASRLIRVGKIEMDKSYSREVKRKLRKEMKKLEVNEEYSAPFNQLEIVEALKKVKLNKAAGFDAILKPGKLSMEASSYRPVSLLSVSYKLLERLILNRIQPTLDKYIPIEQAGFRNNRGCVEQCVEYNTAKKCRGRLHSSGQSAVHTTEHNHVADIAKVEAKEAMARLKNVAKTTQLSTHSVLETSTSQTTTNIAGQFPSTTGLKRTIQRVREIETSAPPDPKSVTELKIPDNYTKTLTVIPAVYILLPNKKEDTHKRMFLALKILKPQLNPKSMMFNFEKFLQRQNYRDIMTCIHVQD</sequence>
<reference evidence="2 3" key="1">
    <citation type="submission" date="2019-08" db="EMBL/GenBank/DDBJ databases">
        <title>Whole genome of Aphis craccivora.</title>
        <authorList>
            <person name="Voronova N.V."/>
            <person name="Shulinski R.S."/>
            <person name="Bandarenka Y.V."/>
            <person name="Zhorov D.G."/>
            <person name="Warner D."/>
        </authorList>
    </citation>
    <scope>NUCLEOTIDE SEQUENCE [LARGE SCALE GENOMIC DNA]</scope>
    <source>
        <strain evidence="2">180601</strain>
        <tissue evidence="2">Whole Body</tissue>
    </source>
</reference>
<name>A0A6G0WTK3_APHCR</name>
<proteinExistence type="predicted"/>
<dbReference type="Gene3D" id="3.60.10.10">
    <property type="entry name" value="Endonuclease/exonuclease/phosphatase"/>
    <property type="match status" value="1"/>
</dbReference>
<dbReference type="SUPFAM" id="SSF56672">
    <property type="entry name" value="DNA/RNA polymerases"/>
    <property type="match status" value="1"/>
</dbReference>
<dbReference type="Pfam" id="PF14529">
    <property type="entry name" value="Exo_endo_phos_2"/>
    <property type="match status" value="1"/>
</dbReference>
<accession>A0A6G0WTK3</accession>
<dbReference type="SUPFAM" id="SSF56219">
    <property type="entry name" value="DNase I-like"/>
    <property type="match status" value="1"/>
</dbReference>
<dbReference type="Proteomes" id="UP000478052">
    <property type="component" value="Unassembled WGS sequence"/>
</dbReference>
<dbReference type="OrthoDB" id="6620209at2759"/>
<evidence type="ECO:0000259" key="1">
    <source>
        <dbReference type="Pfam" id="PF14529"/>
    </source>
</evidence>